<comment type="caution">
    <text evidence="1">The sequence shown here is derived from an EMBL/GenBank/DDBJ whole genome shotgun (WGS) entry which is preliminary data.</text>
</comment>
<dbReference type="GO" id="GO:0033969">
    <property type="term" value="F:gamma-glutamyl-gamma-aminobutyrate hydrolase activity"/>
    <property type="evidence" value="ECO:0007669"/>
    <property type="project" value="TreeGrafter"/>
</dbReference>
<dbReference type="CDD" id="cd01745">
    <property type="entry name" value="GATase1_2"/>
    <property type="match status" value="1"/>
</dbReference>
<name>A0AB72Z2H3_9BIFI</name>
<accession>A0AB72Z2H3</accession>
<evidence type="ECO:0000313" key="2">
    <source>
        <dbReference type="Proteomes" id="UP000003457"/>
    </source>
</evidence>
<sequence>MKSRPIIGITPLFDYERDSLWLLPGYMDGIEEAGGLPIMLPLTSDDHEIRQLADMCDGILFTGGQDVNPTLYGEKVTPEYQATKPELSAERDAMEPPLLDTMIRLDKPVLGIRRGIQLINACLGGTLWRDLPSEHPGDVKHHMMKPPYDAFGHDVTVEPGTPLDDMLNGMPQSQVDESTMKRNDDGNWSIAVNSYHHQAVRTVAPTLKVMATATDGITEAVYRPESRFLWAVQWHPEFLHNVDARSRAIFSEFVNAARR</sequence>
<dbReference type="Gene3D" id="3.40.50.880">
    <property type="match status" value="1"/>
</dbReference>
<dbReference type="PANTHER" id="PTHR43235:SF1">
    <property type="entry name" value="GLUTAMINE AMIDOTRANSFERASE PB2B2.05-RELATED"/>
    <property type="match status" value="1"/>
</dbReference>
<gene>
    <name evidence="1" type="ORF">HMPREF9003_0552</name>
</gene>
<protein>
    <submittedName>
        <fullName evidence="1">Peptidase C26</fullName>
    </submittedName>
</protein>
<evidence type="ECO:0000313" key="1">
    <source>
        <dbReference type="EMBL" id="EFO78366.1"/>
    </source>
</evidence>
<dbReference type="RefSeq" id="WP_003841819.1">
    <property type="nucleotide sequence ID" value="NZ_AEHJ01000007.1"/>
</dbReference>
<dbReference type="AlphaFoldDB" id="A0AB72Z2H3"/>
<dbReference type="GO" id="GO:0005829">
    <property type="term" value="C:cytosol"/>
    <property type="evidence" value="ECO:0007669"/>
    <property type="project" value="TreeGrafter"/>
</dbReference>
<dbReference type="PANTHER" id="PTHR43235">
    <property type="entry name" value="GLUTAMINE AMIDOTRANSFERASE PB2B2.05-RELATED"/>
    <property type="match status" value="1"/>
</dbReference>
<dbReference type="Proteomes" id="UP000003457">
    <property type="component" value="Unassembled WGS sequence"/>
</dbReference>
<reference evidence="1 2" key="1">
    <citation type="submission" date="2010-10" db="EMBL/GenBank/DDBJ databases">
        <authorList>
            <person name="Durkin A.S."/>
            <person name="Madupu R."/>
            <person name="Torralba M."/>
            <person name="Gillis M."/>
            <person name="Methe B."/>
            <person name="Sutton G."/>
            <person name="Nelson K.E."/>
        </authorList>
    </citation>
    <scope>NUCLEOTIDE SEQUENCE [LARGE SCALE GENOMIC DNA]</scope>
    <source>
        <strain evidence="1 2">JCVIHMP022</strain>
    </source>
</reference>
<dbReference type="InterPro" id="IPR044668">
    <property type="entry name" value="PuuD-like"/>
</dbReference>
<dbReference type="InterPro" id="IPR011697">
    <property type="entry name" value="Peptidase_C26"/>
</dbReference>
<dbReference type="InterPro" id="IPR029062">
    <property type="entry name" value="Class_I_gatase-like"/>
</dbReference>
<organism evidence="1 2">
    <name type="scientific">Bifidobacterium dentium JCVIHMP022</name>
    <dbReference type="NCBI Taxonomy" id="553191"/>
    <lineage>
        <taxon>Bacteria</taxon>
        <taxon>Bacillati</taxon>
        <taxon>Actinomycetota</taxon>
        <taxon>Actinomycetes</taxon>
        <taxon>Bifidobacteriales</taxon>
        <taxon>Bifidobacteriaceae</taxon>
        <taxon>Bifidobacterium</taxon>
    </lineage>
</organism>
<dbReference type="Pfam" id="PF07722">
    <property type="entry name" value="Peptidase_C26"/>
    <property type="match status" value="1"/>
</dbReference>
<dbReference type="SUPFAM" id="SSF52317">
    <property type="entry name" value="Class I glutamine amidotransferase-like"/>
    <property type="match status" value="1"/>
</dbReference>
<dbReference type="GO" id="GO:0006598">
    <property type="term" value="P:polyamine catabolic process"/>
    <property type="evidence" value="ECO:0007669"/>
    <property type="project" value="TreeGrafter"/>
</dbReference>
<dbReference type="PROSITE" id="PS51273">
    <property type="entry name" value="GATASE_TYPE_1"/>
    <property type="match status" value="1"/>
</dbReference>
<dbReference type="EMBL" id="AEHJ01000007">
    <property type="protein sequence ID" value="EFO78366.1"/>
    <property type="molecule type" value="Genomic_DNA"/>
</dbReference>
<proteinExistence type="predicted"/>